<sequence length="150" mass="16988">MISQNNKGRHTSIIFVSERAISRYKCEFFENWPGSPLKRTRIQLWANPQGQGHRHNTSAYFRPSLDILARLTIRTTPIVLRCEEATDHLLTEIQRTARGAMKIGADTTRVPVLGGHTVKTVLISSKNQPPPPEDCVKALRAYLSELRNLN</sequence>
<protein>
    <submittedName>
        <fullName evidence="1">Uncharacterized protein</fullName>
    </submittedName>
</protein>
<comment type="caution">
    <text evidence="1">The sequence shown here is derived from an EMBL/GenBank/DDBJ whole genome shotgun (WGS) entry which is preliminary data.</text>
</comment>
<reference evidence="1 2" key="1">
    <citation type="submission" date="2017-12" db="EMBL/GenBank/DDBJ databases">
        <title>Gene loss provides genomic basis for host adaptation in cereal stripe rust fungi.</title>
        <authorList>
            <person name="Xia C."/>
        </authorList>
    </citation>
    <scope>NUCLEOTIDE SEQUENCE [LARGE SCALE GENOMIC DNA]</scope>
    <source>
        <strain evidence="1 2">93TX-2</strain>
    </source>
</reference>
<accession>A0A2S4V9Y5</accession>
<reference evidence="2" key="3">
    <citation type="journal article" date="2018" name="Mol. Plant Microbe Interact.">
        <title>Genome sequence resources for the wheat stripe rust pathogen (Puccinia striiformis f. sp. tritici) and the barley stripe rust pathogen (Puccinia striiformis f. sp. hordei).</title>
        <authorList>
            <person name="Xia C."/>
            <person name="Wang M."/>
            <person name="Yin C."/>
            <person name="Cornejo O.E."/>
            <person name="Hulbert S.H."/>
            <person name="Chen X."/>
        </authorList>
    </citation>
    <scope>NUCLEOTIDE SEQUENCE [LARGE SCALE GENOMIC DNA]</scope>
    <source>
        <strain evidence="2">93TX-2</strain>
    </source>
</reference>
<evidence type="ECO:0000313" key="1">
    <source>
        <dbReference type="EMBL" id="POW06308.1"/>
    </source>
</evidence>
<dbReference type="Gene3D" id="3.30.360.10">
    <property type="entry name" value="Dihydrodipicolinate Reductase, domain 2"/>
    <property type="match status" value="1"/>
</dbReference>
<keyword evidence="2" id="KW-1185">Reference proteome</keyword>
<dbReference type="EMBL" id="PKSM01000160">
    <property type="protein sequence ID" value="POW06308.1"/>
    <property type="molecule type" value="Genomic_DNA"/>
</dbReference>
<name>A0A2S4V9Y5_9BASI</name>
<organism evidence="1 2">
    <name type="scientific">Puccinia striiformis</name>
    <dbReference type="NCBI Taxonomy" id="27350"/>
    <lineage>
        <taxon>Eukaryota</taxon>
        <taxon>Fungi</taxon>
        <taxon>Dikarya</taxon>
        <taxon>Basidiomycota</taxon>
        <taxon>Pucciniomycotina</taxon>
        <taxon>Pucciniomycetes</taxon>
        <taxon>Pucciniales</taxon>
        <taxon>Pucciniaceae</taxon>
        <taxon>Puccinia</taxon>
    </lineage>
</organism>
<reference evidence="2" key="2">
    <citation type="journal article" date="2018" name="BMC Genomics">
        <title>Genomic insights into host adaptation between the wheat stripe rust pathogen (Puccinia striiformis f. sp. tritici) and the barley stripe rust pathogen (Puccinia striiformis f. sp. hordei).</title>
        <authorList>
            <person name="Xia C."/>
            <person name="Wang M."/>
            <person name="Yin C."/>
            <person name="Cornejo O.E."/>
            <person name="Hulbert S.H."/>
            <person name="Chen X."/>
        </authorList>
    </citation>
    <scope>NUCLEOTIDE SEQUENCE [LARGE SCALE GENOMIC DNA]</scope>
    <source>
        <strain evidence="2">93TX-2</strain>
    </source>
</reference>
<dbReference type="VEuPathDB" id="FungiDB:PSTT_00684"/>
<dbReference type="VEuPathDB" id="FungiDB:PSHT_10394"/>
<gene>
    <name evidence="1" type="ORF">PSHT_10394</name>
</gene>
<evidence type="ECO:0000313" key="2">
    <source>
        <dbReference type="Proteomes" id="UP000238274"/>
    </source>
</evidence>
<proteinExistence type="predicted"/>
<dbReference type="AlphaFoldDB" id="A0A2S4V9Y5"/>
<dbReference type="Proteomes" id="UP000238274">
    <property type="component" value="Unassembled WGS sequence"/>
</dbReference>